<keyword evidence="6 8" id="KW-0460">Magnesium</keyword>
<dbReference type="KEGG" id="blq:L21SP5_01975"/>
<gene>
    <name evidence="8 10" type="primary">vapC</name>
    <name evidence="10" type="ORF">L21SP5_01975</name>
</gene>
<name>A0A0S2I009_9BACT</name>
<proteinExistence type="inferred from homology"/>
<evidence type="ECO:0000256" key="5">
    <source>
        <dbReference type="ARBA" id="ARBA00022801"/>
    </source>
</evidence>
<feature type="binding site" evidence="8">
    <location>
        <position position="6"/>
    </location>
    <ligand>
        <name>Mg(2+)</name>
        <dbReference type="ChEBI" id="CHEBI:18420"/>
    </ligand>
</feature>
<dbReference type="EMBL" id="CP013118">
    <property type="protein sequence ID" value="ALO15614.1"/>
    <property type="molecule type" value="Genomic_DNA"/>
</dbReference>
<protein>
    <recommendedName>
        <fullName evidence="8">Ribonuclease VapC</fullName>
        <shortName evidence="8">RNase VapC</shortName>
        <ecNumber evidence="8">3.1.-.-</ecNumber>
    </recommendedName>
    <alternativeName>
        <fullName evidence="8">Toxin VapC</fullName>
    </alternativeName>
</protein>
<dbReference type="EC" id="3.1.-.-" evidence="8"/>
<comment type="cofactor">
    <cofactor evidence="1 8">
        <name>Mg(2+)</name>
        <dbReference type="ChEBI" id="CHEBI:18420"/>
    </cofactor>
</comment>
<dbReference type="Proteomes" id="UP000064893">
    <property type="component" value="Chromosome"/>
</dbReference>
<comment type="function">
    <text evidence="8">Toxic component of a toxin-antitoxin (TA) system. An RNase.</text>
</comment>
<dbReference type="PANTHER" id="PTHR33653:SF1">
    <property type="entry name" value="RIBONUCLEASE VAPC2"/>
    <property type="match status" value="1"/>
</dbReference>
<dbReference type="GO" id="GO:0004519">
    <property type="term" value="F:endonuclease activity"/>
    <property type="evidence" value="ECO:0007669"/>
    <property type="project" value="UniProtKB-KW"/>
</dbReference>
<evidence type="ECO:0000256" key="6">
    <source>
        <dbReference type="ARBA" id="ARBA00022842"/>
    </source>
</evidence>
<dbReference type="PANTHER" id="PTHR33653">
    <property type="entry name" value="RIBONUCLEASE VAPC2"/>
    <property type="match status" value="1"/>
</dbReference>
<feature type="binding site" evidence="8">
    <location>
        <position position="96"/>
    </location>
    <ligand>
        <name>Mg(2+)</name>
        <dbReference type="ChEBI" id="CHEBI:18420"/>
    </ligand>
</feature>
<dbReference type="GO" id="GO:0000287">
    <property type="term" value="F:magnesium ion binding"/>
    <property type="evidence" value="ECO:0007669"/>
    <property type="project" value="UniProtKB-UniRule"/>
</dbReference>
<evidence type="ECO:0000256" key="7">
    <source>
        <dbReference type="ARBA" id="ARBA00038093"/>
    </source>
</evidence>
<keyword evidence="2 8" id="KW-1277">Toxin-antitoxin system</keyword>
<keyword evidence="10" id="KW-0255">Endonuclease</keyword>
<keyword evidence="4 8" id="KW-0479">Metal-binding</keyword>
<dbReference type="SUPFAM" id="SSF88723">
    <property type="entry name" value="PIN domain-like"/>
    <property type="match status" value="1"/>
</dbReference>
<dbReference type="HAMAP" id="MF_00265">
    <property type="entry name" value="VapC_Nob1"/>
    <property type="match status" value="1"/>
</dbReference>
<dbReference type="Gene3D" id="3.40.50.1010">
    <property type="entry name" value="5'-nuclease"/>
    <property type="match status" value="1"/>
</dbReference>
<evidence type="ECO:0000256" key="1">
    <source>
        <dbReference type="ARBA" id="ARBA00001946"/>
    </source>
</evidence>
<accession>A0A0S2I009</accession>
<dbReference type="GO" id="GO:0004540">
    <property type="term" value="F:RNA nuclease activity"/>
    <property type="evidence" value="ECO:0007669"/>
    <property type="project" value="InterPro"/>
</dbReference>
<dbReference type="RefSeq" id="WP_057953055.1">
    <property type="nucleotide sequence ID" value="NZ_CP013118.1"/>
</dbReference>
<dbReference type="PATRIC" id="fig|1307839.3.peg.2084"/>
<dbReference type="InterPro" id="IPR050556">
    <property type="entry name" value="Type_II_TA_system_RNase"/>
</dbReference>
<evidence type="ECO:0000313" key="10">
    <source>
        <dbReference type="EMBL" id="ALO15614.1"/>
    </source>
</evidence>
<keyword evidence="8" id="KW-0800">Toxin</keyword>
<dbReference type="GO" id="GO:0016787">
    <property type="term" value="F:hydrolase activity"/>
    <property type="evidence" value="ECO:0007669"/>
    <property type="project" value="UniProtKB-KW"/>
</dbReference>
<dbReference type="InterPro" id="IPR002716">
    <property type="entry name" value="PIN_dom"/>
</dbReference>
<evidence type="ECO:0000256" key="4">
    <source>
        <dbReference type="ARBA" id="ARBA00022723"/>
    </source>
</evidence>
<reference evidence="10 11" key="1">
    <citation type="submission" date="2015-11" db="EMBL/GenBank/DDBJ databases">
        <title>Description and complete genome sequence of a novel strain predominating in hypersaline microbial mats and representing a new family of the Bacteriodetes phylum.</title>
        <authorList>
            <person name="Spring S."/>
            <person name="Bunk B."/>
            <person name="Sproer C."/>
            <person name="Klenk H.-P."/>
        </authorList>
    </citation>
    <scope>NUCLEOTIDE SEQUENCE [LARGE SCALE GENOMIC DNA]</scope>
    <source>
        <strain evidence="10 11">L21-Spi-D4</strain>
    </source>
</reference>
<evidence type="ECO:0000259" key="9">
    <source>
        <dbReference type="Pfam" id="PF01850"/>
    </source>
</evidence>
<keyword evidence="5 8" id="KW-0378">Hydrolase</keyword>
<feature type="domain" description="PIN" evidence="9">
    <location>
        <begin position="3"/>
        <end position="122"/>
    </location>
</feature>
<dbReference type="CDD" id="cd18743">
    <property type="entry name" value="PIN_VapC4-5_FitB-like"/>
    <property type="match status" value="1"/>
</dbReference>
<dbReference type="InterPro" id="IPR022907">
    <property type="entry name" value="VapC_family"/>
</dbReference>
<comment type="similarity">
    <text evidence="7 8">Belongs to the PINc/VapC protein family.</text>
</comment>
<dbReference type="STRING" id="1307839.L21SP5_01975"/>
<keyword evidence="3 8" id="KW-0540">Nuclease</keyword>
<organism evidence="10 11">
    <name type="scientific">Salinivirga cyanobacteriivorans</name>
    <dbReference type="NCBI Taxonomy" id="1307839"/>
    <lineage>
        <taxon>Bacteria</taxon>
        <taxon>Pseudomonadati</taxon>
        <taxon>Bacteroidota</taxon>
        <taxon>Bacteroidia</taxon>
        <taxon>Bacteroidales</taxon>
        <taxon>Salinivirgaceae</taxon>
        <taxon>Salinivirga</taxon>
    </lineage>
</organism>
<evidence type="ECO:0000256" key="3">
    <source>
        <dbReference type="ARBA" id="ARBA00022722"/>
    </source>
</evidence>
<evidence type="ECO:0000313" key="11">
    <source>
        <dbReference type="Proteomes" id="UP000064893"/>
    </source>
</evidence>
<keyword evidence="11" id="KW-1185">Reference proteome</keyword>
<evidence type="ECO:0000256" key="8">
    <source>
        <dbReference type="HAMAP-Rule" id="MF_00265"/>
    </source>
</evidence>
<sequence length="131" mass="14890">MNYLLDTNICIHYFKGQFALKEKVEKAGFENFAISEITLAELIYGAEKSQKVEKNLQVVEEFADKIKILPILPCLKIYGKEKARLKSIGKTVGDLDLFIGSTAIANNMIMVTRNIREFERMGGITVENWID</sequence>
<dbReference type="Pfam" id="PF01850">
    <property type="entry name" value="PIN"/>
    <property type="match status" value="1"/>
</dbReference>
<dbReference type="InterPro" id="IPR029060">
    <property type="entry name" value="PIN-like_dom_sf"/>
</dbReference>
<dbReference type="AlphaFoldDB" id="A0A0S2I009"/>
<dbReference type="OrthoDB" id="9796690at2"/>
<dbReference type="GO" id="GO:0090729">
    <property type="term" value="F:toxin activity"/>
    <property type="evidence" value="ECO:0007669"/>
    <property type="project" value="UniProtKB-KW"/>
</dbReference>
<evidence type="ECO:0000256" key="2">
    <source>
        <dbReference type="ARBA" id="ARBA00022649"/>
    </source>
</evidence>